<dbReference type="EC" id="2.7.1.-" evidence="2"/>
<dbReference type="Gene3D" id="3.90.1200.10">
    <property type="match status" value="1"/>
</dbReference>
<gene>
    <name evidence="2" type="ORF">ACFQ4B_15265</name>
</gene>
<proteinExistence type="predicted"/>
<organism evidence="2 3">
    <name type="scientific">Paenibacillus vulneris</name>
    <dbReference type="NCBI Taxonomy" id="1133364"/>
    <lineage>
        <taxon>Bacteria</taxon>
        <taxon>Bacillati</taxon>
        <taxon>Bacillota</taxon>
        <taxon>Bacilli</taxon>
        <taxon>Bacillales</taxon>
        <taxon>Paenibacillaceae</taxon>
        <taxon>Paenibacillus</taxon>
    </lineage>
</organism>
<dbReference type="PANTHER" id="PTHR40086:SF1">
    <property type="entry name" value="CELL CYCLE REGULATOR CCRZ"/>
    <property type="match status" value="1"/>
</dbReference>
<dbReference type="InterPro" id="IPR011009">
    <property type="entry name" value="Kinase-like_dom_sf"/>
</dbReference>
<evidence type="ECO:0000313" key="2">
    <source>
        <dbReference type="EMBL" id="MFD1221478.1"/>
    </source>
</evidence>
<reference evidence="3" key="1">
    <citation type="journal article" date="2019" name="Int. J. Syst. Evol. Microbiol.">
        <title>The Global Catalogue of Microorganisms (GCM) 10K type strain sequencing project: providing services to taxonomists for standard genome sequencing and annotation.</title>
        <authorList>
            <consortium name="The Broad Institute Genomics Platform"/>
            <consortium name="The Broad Institute Genome Sequencing Center for Infectious Disease"/>
            <person name="Wu L."/>
            <person name="Ma J."/>
        </authorList>
    </citation>
    <scope>NUCLEOTIDE SEQUENCE [LARGE SCALE GENOMIC DNA]</scope>
    <source>
        <strain evidence="3">CCUG 53270</strain>
    </source>
</reference>
<accession>A0ABW3UKG3</accession>
<comment type="caution">
    <text evidence="2">The sequence shown here is derived from an EMBL/GenBank/DDBJ whole genome shotgun (WGS) entry which is preliminary data.</text>
</comment>
<keyword evidence="2" id="KW-0808">Transferase</keyword>
<dbReference type="InterPro" id="IPR052077">
    <property type="entry name" value="CcrZ_PhaseVar_Mediator"/>
</dbReference>
<dbReference type="InterPro" id="IPR002575">
    <property type="entry name" value="Aminoglycoside_PTrfase"/>
</dbReference>
<dbReference type="Proteomes" id="UP001597180">
    <property type="component" value="Unassembled WGS sequence"/>
</dbReference>
<dbReference type="EMBL" id="JBHTLU010000019">
    <property type="protein sequence ID" value="MFD1221478.1"/>
    <property type="molecule type" value="Genomic_DNA"/>
</dbReference>
<keyword evidence="3" id="KW-1185">Reference proteome</keyword>
<name>A0ABW3UKG3_9BACL</name>
<dbReference type="Pfam" id="PF01636">
    <property type="entry name" value="APH"/>
    <property type="match status" value="1"/>
</dbReference>
<sequence length="332" mass="38528">MDLHAAEQRMKEWAAANSSSLGLKGADTKAEYIWNPGGFVNQSYRISDGETIRHVKLSTEENASSLKQWTLISEYLSHQYHAPRLVGEVAQEILPGYPYGLVFEYIKGEPLSSISNPDLVVEKLLNVLKRLHSDAEIRHRIAGKAKGRSYADAFIEEYVARFEEDMQVIRAKRHLLDFVTDSSLDWFDHEVESLRRMASRNAAFQKQAQDVVHNDLNWQNVLIEDSGHFWIIDWDNLVIDGDAAMDYSVLLWPMVRSPKWPWWKERVVGLAGEELLERMELYFRAKLLDDVIDILADYVEAESIPEVKEKTQRRAKEIHLRAYPEYVRFYAK</sequence>
<feature type="domain" description="Aminoglycoside phosphotransferase" evidence="1">
    <location>
        <begin position="36"/>
        <end position="281"/>
    </location>
</feature>
<evidence type="ECO:0000259" key="1">
    <source>
        <dbReference type="Pfam" id="PF01636"/>
    </source>
</evidence>
<protein>
    <submittedName>
        <fullName evidence="2">Aminoglycoside phosphotransferase family protein</fullName>
        <ecNumber evidence="2">2.7.1.-</ecNumber>
    </submittedName>
</protein>
<dbReference type="RefSeq" id="WP_345585455.1">
    <property type="nucleotide sequence ID" value="NZ_BAABJG010000003.1"/>
</dbReference>
<dbReference type="SUPFAM" id="SSF56112">
    <property type="entry name" value="Protein kinase-like (PK-like)"/>
    <property type="match status" value="1"/>
</dbReference>
<evidence type="ECO:0000313" key="3">
    <source>
        <dbReference type="Proteomes" id="UP001597180"/>
    </source>
</evidence>
<dbReference type="PANTHER" id="PTHR40086">
    <property type="entry name" value="PHOSPHOTRANSFERASE YTMP-RELATED"/>
    <property type="match status" value="1"/>
</dbReference>
<dbReference type="GO" id="GO:0016740">
    <property type="term" value="F:transferase activity"/>
    <property type="evidence" value="ECO:0007669"/>
    <property type="project" value="UniProtKB-KW"/>
</dbReference>